<proteinExistence type="evidence at transcript level"/>
<organism evidence="2">
    <name type="scientific">Glycine max</name>
    <name type="common">Soybean</name>
    <name type="synonym">Glycine hispida</name>
    <dbReference type="NCBI Taxonomy" id="3847"/>
    <lineage>
        <taxon>Eukaryota</taxon>
        <taxon>Viridiplantae</taxon>
        <taxon>Streptophyta</taxon>
        <taxon>Embryophyta</taxon>
        <taxon>Tracheophyta</taxon>
        <taxon>Spermatophyta</taxon>
        <taxon>Magnoliopsida</taxon>
        <taxon>eudicotyledons</taxon>
        <taxon>Gunneridae</taxon>
        <taxon>Pentapetalae</taxon>
        <taxon>rosids</taxon>
        <taxon>fabids</taxon>
        <taxon>Fabales</taxon>
        <taxon>Fabaceae</taxon>
        <taxon>Papilionoideae</taxon>
        <taxon>50 kb inversion clade</taxon>
        <taxon>NPAAA clade</taxon>
        <taxon>indigoferoid/millettioid clade</taxon>
        <taxon>Phaseoleae</taxon>
        <taxon>Glycine</taxon>
        <taxon>Glycine subgen. Soja</taxon>
    </lineage>
</organism>
<keyword evidence="1" id="KW-1133">Transmembrane helix</keyword>
<keyword evidence="1" id="KW-0472">Membrane</keyword>
<keyword evidence="1" id="KW-0812">Transmembrane</keyword>
<dbReference type="EMBL" id="BT098750">
    <property type="protein sequence ID" value="ACU23944.1"/>
    <property type="molecule type" value="mRNA"/>
</dbReference>
<feature type="transmembrane region" description="Helical" evidence="1">
    <location>
        <begin position="20"/>
        <end position="40"/>
    </location>
</feature>
<evidence type="ECO:0000256" key="1">
    <source>
        <dbReference type="SAM" id="Phobius"/>
    </source>
</evidence>
<accession>C6TM02</accession>
<sequence>MVTSLFEGSSLPCMVCQHSWVGLASLWVCHFSLFSSFIFFNPFGKTQWVFTGKGEFYGYLRCCFFHNMKLARS</sequence>
<reference evidence="2" key="1">
    <citation type="submission" date="2009-08" db="EMBL/GenBank/DDBJ databases">
        <authorList>
            <person name="Cheung F."/>
            <person name="Xiao Y."/>
            <person name="Chan A."/>
            <person name="Moskal W."/>
            <person name="Town C.D."/>
        </authorList>
    </citation>
    <scope>NUCLEOTIDE SEQUENCE</scope>
</reference>
<protein>
    <submittedName>
        <fullName evidence="2">Uncharacterized protein</fullName>
    </submittedName>
</protein>
<evidence type="ECO:0000313" key="2">
    <source>
        <dbReference type="EMBL" id="ACU23944.1"/>
    </source>
</evidence>
<name>C6TM02_SOYBN</name>
<dbReference type="AlphaFoldDB" id="C6TM02"/>